<dbReference type="OrthoDB" id="9809908at2"/>
<keyword evidence="1" id="KW-0175">Coiled coil</keyword>
<evidence type="ECO:0000256" key="1">
    <source>
        <dbReference type="SAM" id="Coils"/>
    </source>
</evidence>
<feature type="transmembrane region" description="Helical" evidence="2">
    <location>
        <begin position="125"/>
        <end position="145"/>
    </location>
</feature>
<feature type="transmembrane region" description="Helical" evidence="2">
    <location>
        <begin position="70"/>
        <end position="88"/>
    </location>
</feature>
<dbReference type="Pfam" id="PF06580">
    <property type="entry name" value="His_kinase"/>
    <property type="match status" value="1"/>
</dbReference>
<accession>A0A0S2I139</accession>
<keyword evidence="5" id="KW-1185">Reference proteome</keyword>
<evidence type="ECO:0000313" key="4">
    <source>
        <dbReference type="EMBL" id="ALO16089.1"/>
    </source>
</evidence>
<dbReference type="GO" id="GO:0016020">
    <property type="term" value="C:membrane"/>
    <property type="evidence" value="ECO:0007669"/>
    <property type="project" value="InterPro"/>
</dbReference>
<dbReference type="EC" id="2.7.13.3" evidence="4"/>
<proteinExistence type="predicted"/>
<keyword evidence="4" id="KW-0808">Transferase</keyword>
<organism evidence="4 5">
    <name type="scientific">Salinivirga cyanobacteriivorans</name>
    <dbReference type="NCBI Taxonomy" id="1307839"/>
    <lineage>
        <taxon>Bacteria</taxon>
        <taxon>Pseudomonadati</taxon>
        <taxon>Bacteroidota</taxon>
        <taxon>Bacteroidia</taxon>
        <taxon>Bacteroidales</taxon>
        <taxon>Salinivirgaceae</taxon>
        <taxon>Salinivirga</taxon>
    </lineage>
</organism>
<protein>
    <submittedName>
        <fullName evidence="4">Sensor histidine kinase YpdA</fullName>
        <ecNumber evidence="4">2.7.13.3</ecNumber>
    </submittedName>
</protein>
<dbReference type="Proteomes" id="UP000064893">
    <property type="component" value="Chromosome"/>
</dbReference>
<keyword evidence="2" id="KW-0472">Membrane</keyword>
<evidence type="ECO:0000256" key="2">
    <source>
        <dbReference type="SAM" id="Phobius"/>
    </source>
</evidence>
<dbReference type="AlphaFoldDB" id="A0A0S2I139"/>
<dbReference type="EMBL" id="CP013118">
    <property type="protein sequence ID" value="ALO16089.1"/>
    <property type="molecule type" value="Genomic_DNA"/>
</dbReference>
<evidence type="ECO:0000313" key="5">
    <source>
        <dbReference type="Proteomes" id="UP000064893"/>
    </source>
</evidence>
<feature type="domain" description="Signal transduction histidine kinase internal region" evidence="3">
    <location>
        <begin position="164"/>
        <end position="238"/>
    </location>
</feature>
<keyword evidence="2" id="KW-1133">Transmembrane helix</keyword>
<evidence type="ECO:0000259" key="3">
    <source>
        <dbReference type="Pfam" id="PF06580"/>
    </source>
</evidence>
<name>A0A0S2I139_9BACT</name>
<dbReference type="GO" id="GO:0000155">
    <property type="term" value="F:phosphorelay sensor kinase activity"/>
    <property type="evidence" value="ECO:0007669"/>
    <property type="project" value="InterPro"/>
</dbReference>
<sequence>MEKATQNTKRVTIEIIFWLLLLGSNFSFLNQFMEWHQALIRASVVVALYASFAYFNMLLLIPHFLNRKGFVWYGLIVVSFVLIMQYLLGASDLLFSSNFSLEFHSVRNSDMESGIVKTDEQIKSFIAIIISLLIVLISTSYKLILDSIARQKAKHKLEKQKMEAEMNMLKNQINPHFFLNALNGLYAYSRLSPQKTGEYITRLSDMLRYSTYAAKQPSVAIKQEIDYIKDYIYFQQIKDDDIAVEVNEDIPNENLLIEPLLLIPIIENAFKHSYDESNVKERTIIIDIHQKESTLFFECKNSLPENRISDTKSKYSGIGLENIMLRLETKYKERHHIQYGEENGFFNLSLKLNLDE</sequence>
<dbReference type="PANTHER" id="PTHR34220:SF7">
    <property type="entry name" value="SENSOR HISTIDINE KINASE YPDA"/>
    <property type="match status" value="1"/>
</dbReference>
<dbReference type="InterPro" id="IPR050640">
    <property type="entry name" value="Bact_2-comp_sensor_kinase"/>
</dbReference>
<dbReference type="KEGG" id="blq:L21SP5_02462"/>
<keyword evidence="2" id="KW-0812">Transmembrane</keyword>
<feature type="transmembrane region" description="Helical" evidence="2">
    <location>
        <begin position="12"/>
        <end position="32"/>
    </location>
</feature>
<keyword evidence="4" id="KW-0418">Kinase</keyword>
<dbReference type="RefSeq" id="WP_057953492.1">
    <property type="nucleotide sequence ID" value="NZ_CP013118.1"/>
</dbReference>
<feature type="coiled-coil region" evidence="1">
    <location>
        <begin position="145"/>
        <end position="172"/>
    </location>
</feature>
<gene>
    <name evidence="4" type="primary">ypdA_3</name>
    <name evidence="4" type="ORF">L21SP5_02462</name>
</gene>
<reference evidence="4 5" key="1">
    <citation type="submission" date="2015-11" db="EMBL/GenBank/DDBJ databases">
        <title>Description and complete genome sequence of a novel strain predominating in hypersaline microbial mats and representing a new family of the Bacteriodetes phylum.</title>
        <authorList>
            <person name="Spring S."/>
            <person name="Bunk B."/>
            <person name="Sproer C."/>
            <person name="Klenk H.-P."/>
        </authorList>
    </citation>
    <scope>NUCLEOTIDE SEQUENCE [LARGE SCALE GENOMIC DNA]</scope>
    <source>
        <strain evidence="4 5">L21-Spi-D4</strain>
    </source>
</reference>
<dbReference type="STRING" id="1307839.L21SP5_02462"/>
<dbReference type="InterPro" id="IPR010559">
    <property type="entry name" value="Sig_transdc_His_kin_internal"/>
</dbReference>
<dbReference type="PANTHER" id="PTHR34220">
    <property type="entry name" value="SENSOR HISTIDINE KINASE YPDA"/>
    <property type="match status" value="1"/>
</dbReference>
<feature type="transmembrane region" description="Helical" evidence="2">
    <location>
        <begin position="38"/>
        <end position="58"/>
    </location>
</feature>